<accession>A0A437QZQ0</accession>
<evidence type="ECO:0000313" key="3">
    <source>
        <dbReference type="Proteomes" id="UP000283077"/>
    </source>
</evidence>
<dbReference type="EMBL" id="SACS01000007">
    <property type="protein sequence ID" value="RVU40002.1"/>
    <property type="molecule type" value="Genomic_DNA"/>
</dbReference>
<protein>
    <submittedName>
        <fullName evidence="2">CopG family transcriptional regulator</fullName>
    </submittedName>
</protein>
<gene>
    <name evidence="2" type="ORF">EOE67_08840</name>
</gene>
<dbReference type="Proteomes" id="UP000283077">
    <property type="component" value="Unassembled WGS sequence"/>
</dbReference>
<organism evidence="2 3">
    <name type="scientific">Rheinheimera riviphila</name>
    <dbReference type="NCBI Taxonomy" id="1834037"/>
    <lineage>
        <taxon>Bacteria</taxon>
        <taxon>Pseudomonadati</taxon>
        <taxon>Pseudomonadota</taxon>
        <taxon>Gammaproteobacteria</taxon>
        <taxon>Chromatiales</taxon>
        <taxon>Chromatiaceae</taxon>
        <taxon>Rheinheimera</taxon>
    </lineage>
</organism>
<evidence type="ECO:0000313" key="2">
    <source>
        <dbReference type="EMBL" id="RVU40002.1"/>
    </source>
</evidence>
<dbReference type="Pfam" id="PF01402">
    <property type="entry name" value="RHH_1"/>
    <property type="match status" value="1"/>
</dbReference>
<dbReference type="InterPro" id="IPR002145">
    <property type="entry name" value="CopG"/>
</dbReference>
<evidence type="ECO:0000259" key="1">
    <source>
        <dbReference type="Pfam" id="PF01402"/>
    </source>
</evidence>
<dbReference type="InterPro" id="IPR013321">
    <property type="entry name" value="Arc_rbn_hlx_hlx"/>
</dbReference>
<feature type="domain" description="Ribbon-helix-helix protein CopG" evidence="1">
    <location>
        <begin position="61"/>
        <end position="91"/>
    </location>
</feature>
<proteinExistence type="predicted"/>
<sequence>MALTDLKKNSTRSNKRTFTVEEFIADAENYAMGIPQIVSVRQAPAEDSTHLLSRGPMRHATFTLSAEAIEVLNKLSKESGVSKSKLIRQLILSVNEQNQSPAATTVKSVVVKKVE</sequence>
<dbReference type="Gene3D" id="1.10.1220.10">
    <property type="entry name" value="Met repressor-like"/>
    <property type="match status" value="1"/>
</dbReference>
<comment type="caution">
    <text evidence="2">The sequence shown here is derived from an EMBL/GenBank/DDBJ whole genome shotgun (WGS) entry which is preliminary data.</text>
</comment>
<dbReference type="SUPFAM" id="SSF47598">
    <property type="entry name" value="Ribbon-helix-helix"/>
    <property type="match status" value="1"/>
</dbReference>
<name>A0A437QZQ0_9GAMM</name>
<dbReference type="InterPro" id="IPR010985">
    <property type="entry name" value="Ribbon_hlx_hlx"/>
</dbReference>
<dbReference type="CDD" id="cd21631">
    <property type="entry name" value="RHH_CopG_NikR-like"/>
    <property type="match status" value="1"/>
</dbReference>
<dbReference type="RefSeq" id="WP_127698730.1">
    <property type="nucleotide sequence ID" value="NZ_SACS01000007.1"/>
</dbReference>
<reference evidence="2 3" key="1">
    <citation type="submission" date="2019-01" db="EMBL/GenBank/DDBJ databases">
        <authorList>
            <person name="Chen W.-M."/>
        </authorList>
    </citation>
    <scope>NUCLEOTIDE SEQUENCE [LARGE SCALE GENOMIC DNA]</scope>
    <source>
        <strain evidence="2 3">KYPC3</strain>
    </source>
</reference>
<dbReference type="GO" id="GO:0006355">
    <property type="term" value="P:regulation of DNA-templated transcription"/>
    <property type="evidence" value="ECO:0007669"/>
    <property type="project" value="InterPro"/>
</dbReference>
<dbReference type="OrthoDB" id="5593192at2"/>
<keyword evidence="3" id="KW-1185">Reference proteome</keyword>
<dbReference type="AlphaFoldDB" id="A0A437QZQ0"/>